<keyword evidence="2" id="KW-0808">Transferase</keyword>
<dbReference type="CDD" id="cd00683">
    <property type="entry name" value="Trans_IPPS_HH"/>
    <property type="match status" value="1"/>
</dbReference>
<protein>
    <submittedName>
        <fullName evidence="5">Phytoene/squalene synthase family protein</fullName>
    </submittedName>
</protein>
<dbReference type="SFLD" id="SFLDS00005">
    <property type="entry name" value="Isoprenoid_Synthase_Type_I"/>
    <property type="match status" value="1"/>
</dbReference>
<dbReference type="SFLD" id="SFLDG01018">
    <property type="entry name" value="Squalene/Phytoene_Synthase_Lik"/>
    <property type="match status" value="1"/>
</dbReference>
<dbReference type="FunFam" id="1.10.600.10:FF:000020">
    <property type="entry name" value="Phytoene synthase"/>
    <property type="match status" value="1"/>
</dbReference>
<dbReference type="Pfam" id="PF00494">
    <property type="entry name" value="SQS_PSY"/>
    <property type="match status" value="1"/>
</dbReference>
<dbReference type="InterPro" id="IPR033904">
    <property type="entry name" value="Trans_IPPS_HH"/>
</dbReference>
<dbReference type="EMBL" id="QPHM01000001">
    <property type="protein sequence ID" value="RCU48602.1"/>
    <property type="molecule type" value="Genomic_DNA"/>
</dbReference>
<comment type="pathway">
    <text evidence="1">Carotenoid biosynthesis; phytoene biosynthesis.</text>
</comment>
<reference evidence="5 6" key="1">
    <citation type="submission" date="2018-07" db="EMBL/GenBank/DDBJ databases">
        <title>Genome sequences of Haloplanus salinus JCM 18368T.</title>
        <authorList>
            <person name="Kim Y.B."/>
            <person name="Roh S.W."/>
        </authorList>
    </citation>
    <scope>NUCLEOTIDE SEQUENCE [LARGE SCALE GENOMIC DNA]</scope>
    <source>
        <strain evidence="5 6">JCM 18368</strain>
    </source>
</reference>
<dbReference type="GO" id="GO:0016117">
    <property type="term" value="P:carotenoid biosynthetic process"/>
    <property type="evidence" value="ECO:0007669"/>
    <property type="project" value="UniProtKB-KW"/>
</dbReference>
<dbReference type="GO" id="GO:0004311">
    <property type="term" value="F:geranylgeranyl diphosphate synthase activity"/>
    <property type="evidence" value="ECO:0007669"/>
    <property type="project" value="InterPro"/>
</dbReference>
<comment type="caution">
    <text evidence="5">The sequence shown here is derived from an EMBL/GenBank/DDBJ whole genome shotgun (WGS) entry which is preliminary data.</text>
</comment>
<proteinExistence type="predicted"/>
<evidence type="ECO:0000256" key="3">
    <source>
        <dbReference type="ARBA" id="ARBA00022746"/>
    </source>
</evidence>
<accession>A0A368NDF0</accession>
<sequence length="322" mass="36954">MVSHDQLRRSKAIQRHTGRTFHVATRLLPERVRYPTYVLYAFFRTADDVVDDPDPAPPAERRRELERLRAAALGEREPDDPVLEAFADLRERHDIPRAEVDAFVDSMLMDVEKRRYHTHDELSTYLRGSAAAVGHMMLEVMDPPRKETARPHAAALGEAFQLTNFLRDVHEDVRDYDRIYLPERVLVEHGSSHDDVASLTPTDGFRAAVRDELARTEQLYHYGVEGVRYLPKGCQLPVLTAAVMYADQHRLVRQLDCDVLSTRPTLTMRRRLSLVARTWLRWQFGADPRSVFYRVTGLDAPDGVDERPSLRLSTSDALARSD</sequence>
<keyword evidence="3" id="KW-0125">Carotenoid biosynthesis</keyword>
<dbReference type="RefSeq" id="WP_114448161.1">
    <property type="nucleotide sequence ID" value="NZ_QPHM01000001.1"/>
</dbReference>
<keyword evidence="6" id="KW-1185">Reference proteome</keyword>
<evidence type="ECO:0000256" key="1">
    <source>
        <dbReference type="ARBA" id="ARBA00004684"/>
    </source>
</evidence>
<dbReference type="PANTHER" id="PTHR31480">
    <property type="entry name" value="BIFUNCTIONAL LYCOPENE CYCLASE/PHYTOENE SYNTHASE"/>
    <property type="match status" value="1"/>
</dbReference>
<dbReference type="Proteomes" id="UP000252189">
    <property type="component" value="Unassembled WGS sequence"/>
</dbReference>
<dbReference type="InterPro" id="IPR044843">
    <property type="entry name" value="Trans_IPPS_bact-type"/>
</dbReference>
<dbReference type="AlphaFoldDB" id="A0A368NDF0"/>
<dbReference type="GO" id="GO:0051996">
    <property type="term" value="F:squalene synthase [NAD(P)H] activity"/>
    <property type="evidence" value="ECO:0007669"/>
    <property type="project" value="InterPro"/>
</dbReference>
<gene>
    <name evidence="5" type="ORF">DU504_04380</name>
</gene>
<dbReference type="SFLD" id="SFLDG01212">
    <property type="entry name" value="Phytoene_synthase_like"/>
    <property type="match status" value="1"/>
</dbReference>
<dbReference type="InterPro" id="IPR019845">
    <property type="entry name" value="Squalene/phytoene_synthase_CS"/>
</dbReference>
<dbReference type="OrthoDB" id="305023at2157"/>
<dbReference type="PROSITE" id="PS01045">
    <property type="entry name" value="SQUALEN_PHYTOEN_SYN_2"/>
    <property type="match status" value="1"/>
</dbReference>
<dbReference type="InterPro" id="IPR002060">
    <property type="entry name" value="Squ/phyt_synthse"/>
</dbReference>
<evidence type="ECO:0000313" key="6">
    <source>
        <dbReference type="Proteomes" id="UP000252189"/>
    </source>
</evidence>
<feature type="region of interest" description="Disordered" evidence="4">
    <location>
        <begin position="303"/>
        <end position="322"/>
    </location>
</feature>
<evidence type="ECO:0000256" key="2">
    <source>
        <dbReference type="ARBA" id="ARBA00022679"/>
    </source>
</evidence>
<dbReference type="InterPro" id="IPR008949">
    <property type="entry name" value="Isoprenoid_synthase_dom_sf"/>
</dbReference>
<evidence type="ECO:0000256" key="4">
    <source>
        <dbReference type="SAM" id="MobiDB-lite"/>
    </source>
</evidence>
<evidence type="ECO:0000313" key="5">
    <source>
        <dbReference type="EMBL" id="RCU48602.1"/>
    </source>
</evidence>
<name>A0A368NDF0_9EURY</name>
<dbReference type="SUPFAM" id="SSF48576">
    <property type="entry name" value="Terpenoid synthases"/>
    <property type="match status" value="1"/>
</dbReference>
<organism evidence="5 6">
    <name type="scientific">Haloplanus salinus</name>
    <dbReference type="NCBI Taxonomy" id="1126245"/>
    <lineage>
        <taxon>Archaea</taxon>
        <taxon>Methanobacteriati</taxon>
        <taxon>Methanobacteriota</taxon>
        <taxon>Stenosarchaea group</taxon>
        <taxon>Halobacteria</taxon>
        <taxon>Halobacteriales</taxon>
        <taxon>Haloferacaceae</taxon>
        <taxon>Haloplanus</taxon>
    </lineage>
</organism>
<dbReference type="Gene3D" id="1.10.600.10">
    <property type="entry name" value="Farnesyl Diphosphate Synthase"/>
    <property type="match status" value="1"/>
</dbReference>